<evidence type="ECO:0000313" key="3">
    <source>
        <dbReference type="Proteomes" id="UP000807469"/>
    </source>
</evidence>
<name>A0A9P5Z7K5_9AGAR</name>
<feature type="compositionally biased region" description="Low complexity" evidence="1">
    <location>
        <begin position="369"/>
        <end position="387"/>
    </location>
</feature>
<feature type="region of interest" description="Disordered" evidence="1">
    <location>
        <begin position="469"/>
        <end position="488"/>
    </location>
</feature>
<sequence length="488" mass="53423">MLKDLVLRLQQAGPRASLAEPLDWENEVDGQPDDNSWEFDTLRRNTLMALNEGFAADFDDEVQPPSNQATLRATNQSRNLPSSLRLLFEDGSAPPAPPETRRLNLNIPEPAPTSQFSPITPEVAQGEEVLQIPQIPPPSRTRTPLKPFLSTSRNASTSSLEASAHVIIPSMDEPVEEKPPNGRITISVDDNARKVYTPEDEVVTKPLFLNTKLESMAKREDVDLASPASFQFPHPSHITQATQRPSYRGLGLRSPSTRPGTSFSVHQNTHSLDAPSISSKNDYIPSAMPRTRSATTPTPPPISIDPYYERISNVTEIKRPVDLVPSRSTPGLKDVLKIPSLSSGHHMGITDLLPPSPAALTGQRHFPSLSSFLPPSTPNSTLTEEPSMSYDGDGISRRTEQQGKTSFSGPSFASLSPPRPLDYASLIKQRSLSDAELDHTLKSLASWLTAIESGFNSILDNAIEEESDTSFENLIPDEELHSEPTTPL</sequence>
<feature type="compositionally biased region" description="Polar residues" evidence="1">
    <location>
        <begin position="254"/>
        <end position="281"/>
    </location>
</feature>
<feature type="region of interest" description="Disordered" evidence="1">
    <location>
        <begin position="230"/>
        <end position="306"/>
    </location>
</feature>
<proteinExistence type="predicted"/>
<keyword evidence="3" id="KW-1185">Reference proteome</keyword>
<protein>
    <submittedName>
        <fullName evidence="2">Uncharacterized protein</fullName>
    </submittedName>
</protein>
<evidence type="ECO:0000256" key="1">
    <source>
        <dbReference type="SAM" id="MobiDB-lite"/>
    </source>
</evidence>
<dbReference type="OrthoDB" id="2996338at2759"/>
<reference evidence="2" key="1">
    <citation type="submission" date="2020-11" db="EMBL/GenBank/DDBJ databases">
        <authorList>
            <consortium name="DOE Joint Genome Institute"/>
            <person name="Ahrendt S."/>
            <person name="Riley R."/>
            <person name="Andreopoulos W."/>
            <person name="Labutti K."/>
            <person name="Pangilinan J."/>
            <person name="Ruiz-Duenas F.J."/>
            <person name="Barrasa J.M."/>
            <person name="Sanchez-Garcia M."/>
            <person name="Camarero S."/>
            <person name="Miyauchi S."/>
            <person name="Serrano A."/>
            <person name="Linde D."/>
            <person name="Babiker R."/>
            <person name="Drula E."/>
            <person name="Ayuso-Fernandez I."/>
            <person name="Pacheco R."/>
            <person name="Padilla G."/>
            <person name="Ferreira P."/>
            <person name="Barriuso J."/>
            <person name="Kellner H."/>
            <person name="Castanera R."/>
            <person name="Alfaro M."/>
            <person name="Ramirez L."/>
            <person name="Pisabarro A.G."/>
            <person name="Kuo A."/>
            <person name="Tritt A."/>
            <person name="Lipzen A."/>
            <person name="He G."/>
            <person name="Yan M."/>
            <person name="Ng V."/>
            <person name="Cullen D."/>
            <person name="Martin F."/>
            <person name="Rosso M.-N."/>
            <person name="Henrissat B."/>
            <person name="Hibbett D."/>
            <person name="Martinez A.T."/>
            <person name="Grigoriev I.V."/>
        </authorList>
    </citation>
    <scope>NUCLEOTIDE SEQUENCE</scope>
    <source>
        <strain evidence="2">CIRM-BRFM 674</strain>
    </source>
</reference>
<gene>
    <name evidence="2" type="ORF">BDN70DRAFT_525192</name>
</gene>
<dbReference type="Proteomes" id="UP000807469">
    <property type="component" value="Unassembled WGS sequence"/>
</dbReference>
<feature type="compositionally biased region" description="Polar residues" evidence="1">
    <location>
        <begin position="402"/>
        <end position="414"/>
    </location>
</feature>
<dbReference type="AlphaFoldDB" id="A0A9P5Z7K5"/>
<organism evidence="2 3">
    <name type="scientific">Pholiota conissans</name>
    <dbReference type="NCBI Taxonomy" id="109636"/>
    <lineage>
        <taxon>Eukaryota</taxon>
        <taxon>Fungi</taxon>
        <taxon>Dikarya</taxon>
        <taxon>Basidiomycota</taxon>
        <taxon>Agaricomycotina</taxon>
        <taxon>Agaricomycetes</taxon>
        <taxon>Agaricomycetidae</taxon>
        <taxon>Agaricales</taxon>
        <taxon>Agaricineae</taxon>
        <taxon>Strophariaceae</taxon>
        <taxon>Pholiota</taxon>
    </lineage>
</organism>
<accession>A0A9P5Z7K5</accession>
<dbReference type="EMBL" id="MU155177">
    <property type="protein sequence ID" value="KAF9481565.1"/>
    <property type="molecule type" value="Genomic_DNA"/>
</dbReference>
<evidence type="ECO:0000313" key="2">
    <source>
        <dbReference type="EMBL" id="KAF9481565.1"/>
    </source>
</evidence>
<comment type="caution">
    <text evidence="2">The sequence shown here is derived from an EMBL/GenBank/DDBJ whole genome shotgun (WGS) entry which is preliminary data.</text>
</comment>
<feature type="region of interest" description="Disordered" evidence="1">
    <location>
        <begin position="369"/>
        <end position="416"/>
    </location>
</feature>